<evidence type="ECO:0000313" key="7">
    <source>
        <dbReference type="EMBL" id="KTD34970.1"/>
    </source>
</evidence>
<dbReference type="GO" id="GO:0005694">
    <property type="term" value="C:chromosome"/>
    <property type="evidence" value="ECO:0007669"/>
    <property type="project" value="TreeGrafter"/>
</dbReference>
<dbReference type="Pfam" id="PF02195">
    <property type="entry name" value="ParB_N"/>
    <property type="match status" value="1"/>
</dbReference>
<comment type="similarity">
    <text evidence="1">Belongs to the ParB family.</text>
</comment>
<dbReference type="AlphaFoldDB" id="A0A0W0WRL0"/>
<sequence>MSNLELKGLKLLRALDNSFQDGESIPSESITHLAVELLNSGKYQPRKQFDESILDELANSIKVQGIIQPLIVRKIAEERYEIIAGERRWRAAKKAGLTYVPVIVRNIDDNVALAFSLIENIQRENLNPIEEALALNRFREDFQMTHEDIAQMIGRSRVSITNSLRLLSLEPRVIEILSEGKIDMGHARALLKLSQEQQYQVACTVIDKQLNVRETEALANRLKSSGDEDHNKTLSLAIPHDKCEEWSTYLSQQFTTNVSVKVNADGKGKVIIEVNSASEVDWLIKLLKKHVYINTI</sequence>
<name>A0A0W0WRL0_9GAMM</name>
<dbReference type="NCBIfam" id="TIGR00180">
    <property type="entry name" value="parB_part"/>
    <property type="match status" value="1"/>
</dbReference>
<keyword evidence="4" id="KW-0238">DNA-binding</keyword>
<dbReference type="OrthoDB" id="9802051at2"/>
<dbReference type="InterPro" id="IPR036086">
    <property type="entry name" value="ParB/Sulfiredoxin_sf"/>
</dbReference>
<dbReference type="STRING" id="45070.Lnau_1860"/>
<dbReference type="PANTHER" id="PTHR33375:SF1">
    <property type="entry name" value="CHROMOSOME-PARTITIONING PROTEIN PARB-RELATED"/>
    <property type="match status" value="1"/>
</dbReference>
<keyword evidence="8" id="KW-1185">Reference proteome</keyword>
<dbReference type="PATRIC" id="fig|45070.6.peg.1954"/>
<dbReference type="Gene3D" id="1.10.10.2830">
    <property type="match status" value="1"/>
</dbReference>
<dbReference type="InterPro" id="IPR050336">
    <property type="entry name" value="Chromosome_partition/occlusion"/>
</dbReference>
<evidence type="ECO:0000256" key="4">
    <source>
        <dbReference type="ARBA" id="ARBA00023125"/>
    </source>
</evidence>
<dbReference type="InterPro" id="IPR041468">
    <property type="entry name" value="HTH_ParB/Spo0J"/>
</dbReference>
<evidence type="ECO:0000256" key="1">
    <source>
        <dbReference type="ARBA" id="ARBA00006295"/>
    </source>
</evidence>
<dbReference type="GO" id="GO:0045881">
    <property type="term" value="P:positive regulation of sporulation resulting in formation of a cellular spore"/>
    <property type="evidence" value="ECO:0007669"/>
    <property type="project" value="TreeGrafter"/>
</dbReference>
<evidence type="ECO:0000259" key="6">
    <source>
        <dbReference type="SMART" id="SM00470"/>
    </source>
</evidence>
<dbReference type="PANTHER" id="PTHR33375">
    <property type="entry name" value="CHROMOSOME-PARTITIONING PROTEIN PARB-RELATED"/>
    <property type="match status" value="1"/>
</dbReference>
<dbReference type="SUPFAM" id="SSF110849">
    <property type="entry name" value="ParB/Sulfiredoxin"/>
    <property type="match status" value="1"/>
</dbReference>
<keyword evidence="3" id="KW-0159">Chromosome partition</keyword>
<dbReference type="GO" id="GO:0007059">
    <property type="term" value="P:chromosome segregation"/>
    <property type="evidence" value="ECO:0007669"/>
    <property type="project" value="UniProtKB-KW"/>
</dbReference>
<dbReference type="RefSeq" id="WP_058504899.1">
    <property type="nucleotide sequence ID" value="NZ_CAAAIF010000016.1"/>
</dbReference>
<reference evidence="7 8" key="1">
    <citation type="submission" date="2015-11" db="EMBL/GenBank/DDBJ databases">
        <title>Genomic analysis of 38 Legionella species identifies large and diverse effector repertoires.</title>
        <authorList>
            <person name="Burstein D."/>
            <person name="Amaro F."/>
            <person name="Zusman T."/>
            <person name="Lifshitz Z."/>
            <person name="Cohen O."/>
            <person name="Gilbert J.A."/>
            <person name="Pupko T."/>
            <person name="Shuman H.A."/>
            <person name="Segal G."/>
        </authorList>
    </citation>
    <scope>NUCLEOTIDE SEQUENCE [LARGE SCALE GENOMIC DNA]</scope>
    <source>
        <strain evidence="7 8">ATCC 49506</strain>
    </source>
</reference>
<dbReference type="Proteomes" id="UP000054725">
    <property type="component" value="Unassembled WGS sequence"/>
</dbReference>
<evidence type="ECO:0000313" key="8">
    <source>
        <dbReference type="Proteomes" id="UP000054725"/>
    </source>
</evidence>
<protein>
    <recommendedName>
        <fullName evidence="2">Probable chromosome-partitioning protein ParB</fullName>
    </recommendedName>
</protein>
<organism evidence="7 8">
    <name type="scientific">Legionella nautarum</name>
    <dbReference type="NCBI Taxonomy" id="45070"/>
    <lineage>
        <taxon>Bacteria</taxon>
        <taxon>Pseudomonadati</taxon>
        <taxon>Pseudomonadota</taxon>
        <taxon>Gammaproteobacteria</taxon>
        <taxon>Legionellales</taxon>
        <taxon>Legionellaceae</taxon>
        <taxon>Legionella</taxon>
    </lineage>
</organism>
<dbReference type="Pfam" id="PF17762">
    <property type="entry name" value="HTH_ParB"/>
    <property type="match status" value="1"/>
</dbReference>
<evidence type="ECO:0000256" key="2">
    <source>
        <dbReference type="ARBA" id="ARBA00022372"/>
    </source>
</evidence>
<dbReference type="SMART" id="SM00470">
    <property type="entry name" value="ParB"/>
    <property type="match status" value="1"/>
</dbReference>
<evidence type="ECO:0000256" key="5">
    <source>
        <dbReference type="ARBA" id="ARBA00025472"/>
    </source>
</evidence>
<dbReference type="GO" id="GO:0003677">
    <property type="term" value="F:DNA binding"/>
    <property type="evidence" value="ECO:0007669"/>
    <property type="project" value="UniProtKB-KW"/>
</dbReference>
<feature type="domain" description="ParB-like N-terminal" evidence="6">
    <location>
        <begin position="31"/>
        <end position="121"/>
    </location>
</feature>
<dbReference type="FunFam" id="1.10.10.2830:FF:000001">
    <property type="entry name" value="Chromosome partitioning protein ParB"/>
    <property type="match status" value="1"/>
</dbReference>
<accession>A0A0W0WRL0</accession>
<comment type="caution">
    <text evidence="7">The sequence shown here is derived from an EMBL/GenBank/DDBJ whole genome shotgun (WGS) entry which is preliminary data.</text>
</comment>
<comment type="function">
    <text evidence="5">Involved in chromosome partition. Localize to both poles of the predivisional cell following completion of DNA replication. Binds to the DNA origin of replication.</text>
</comment>
<proteinExistence type="inferred from homology"/>
<dbReference type="Gene3D" id="3.90.1530.30">
    <property type="match status" value="1"/>
</dbReference>
<dbReference type="CDD" id="cd16393">
    <property type="entry name" value="SPO0J_N"/>
    <property type="match status" value="1"/>
</dbReference>
<dbReference type="InterPro" id="IPR003115">
    <property type="entry name" value="ParB_N"/>
</dbReference>
<dbReference type="FunFam" id="3.90.1530.30:FF:000001">
    <property type="entry name" value="Chromosome partitioning protein ParB"/>
    <property type="match status" value="1"/>
</dbReference>
<dbReference type="EMBL" id="LNYO01000017">
    <property type="protein sequence ID" value="KTD34970.1"/>
    <property type="molecule type" value="Genomic_DNA"/>
</dbReference>
<gene>
    <name evidence="7" type="primary">parB_3</name>
    <name evidence="7" type="ORF">Lnau_1860</name>
</gene>
<evidence type="ECO:0000256" key="3">
    <source>
        <dbReference type="ARBA" id="ARBA00022829"/>
    </source>
</evidence>
<dbReference type="InterPro" id="IPR004437">
    <property type="entry name" value="ParB/RepB/Spo0J"/>
</dbReference>